<dbReference type="PANTHER" id="PTHR42788">
    <property type="entry name" value="TAURINE IMPORT ATP-BINDING PROTEIN-RELATED"/>
    <property type="match status" value="1"/>
</dbReference>
<evidence type="ECO:0000259" key="4">
    <source>
        <dbReference type="PROSITE" id="PS50893"/>
    </source>
</evidence>
<evidence type="ECO:0000256" key="3">
    <source>
        <dbReference type="ARBA" id="ARBA00022840"/>
    </source>
</evidence>
<protein>
    <submittedName>
        <fullName evidence="5">ABC transporter</fullName>
    </submittedName>
</protein>
<evidence type="ECO:0000313" key="6">
    <source>
        <dbReference type="Proteomes" id="UP000624709"/>
    </source>
</evidence>
<keyword evidence="1" id="KW-0813">Transport</keyword>
<dbReference type="InterPro" id="IPR027417">
    <property type="entry name" value="P-loop_NTPase"/>
</dbReference>
<dbReference type="PROSITE" id="PS50893">
    <property type="entry name" value="ABC_TRANSPORTER_2"/>
    <property type="match status" value="1"/>
</dbReference>
<dbReference type="Pfam" id="PF00005">
    <property type="entry name" value="ABC_tran"/>
    <property type="match status" value="1"/>
</dbReference>
<keyword evidence="6" id="KW-1185">Reference proteome</keyword>
<dbReference type="InterPro" id="IPR017871">
    <property type="entry name" value="ABC_transporter-like_CS"/>
</dbReference>
<dbReference type="SMART" id="SM00382">
    <property type="entry name" value="AAA"/>
    <property type="match status" value="1"/>
</dbReference>
<keyword evidence="3" id="KW-0067">ATP-binding</keyword>
<dbReference type="InterPro" id="IPR050166">
    <property type="entry name" value="ABC_transporter_ATP-bind"/>
</dbReference>
<organism evidence="5 6">
    <name type="scientific">Actinoplanes palleronii</name>
    <dbReference type="NCBI Taxonomy" id="113570"/>
    <lineage>
        <taxon>Bacteria</taxon>
        <taxon>Bacillati</taxon>
        <taxon>Actinomycetota</taxon>
        <taxon>Actinomycetes</taxon>
        <taxon>Micromonosporales</taxon>
        <taxon>Micromonosporaceae</taxon>
        <taxon>Actinoplanes</taxon>
    </lineage>
</organism>
<proteinExistence type="predicted"/>
<feature type="domain" description="ABC transporter" evidence="4">
    <location>
        <begin position="7"/>
        <end position="244"/>
    </location>
</feature>
<dbReference type="Gene3D" id="3.40.50.300">
    <property type="entry name" value="P-loop containing nucleotide triphosphate hydrolases"/>
    <property type="match status" value="1"/>
</dbReference>
<dbReference type="PROSITE" id="PS00211">
    <property type="entry name" value="ABC_TRANSPORTER_1"/>
    <property type="match status" value="1"/>
</dbReference>
<dbReference type="InterPro" id="IPR003593">
    <property type="entry name" value="AAA+_ATPase"/>
</dbReference>
<reference evidence="5 6" key="1">
    <citation type="submission" date="2021-01" db="EMBL/GenBank/DDBJ databases">
        <title>Whole genome shotgun sequence of Actinoplanes palleronii NBRC 14916.</title>
        <authorList>
            <person name="Komaki H."/>
            <person name="Tamura T."/>
        </authorList>
    </citation>
    <scope>NUCLEOTIDE SEQUENCE [LARGE SCALE GENOMIC DNA]</scope>
    <source>
        <strain evidence="5 6">NBRC 14916</strain>
    </source>
</reference>
<dbReference type="SUPFAM" id="SSF52540">
    <property type="entry name" value="P-loop containing nucleoside triphosphate hydrolases"/>
    <property type="match status" value="1"/>
</dbReference>
<accession>A0ABQ4BIA9</accession>
<name>A0ABQ4BIA9_9ACTN</name>
<evidence type="ECO:0000256" key="1">
    <source>
        <dbReference type="ARBA" id="ARBA00022448"/>
    </source>
</evidence>
<dbReference type="PANTHER" id="PTHR42788:SF13">
    <property type="entry name" value="ALIPHATIC SULFONATES IMPORT ATP-BINDING PROTEIN SSUB"/>
    <property type="match status" value="1"/>
</dbReference>
<comment type="caution">
    <text evidence="5">The sequence shown here is derived from an EMBL/GenBank/DDBJ whole genome shotgun (WGS) entry which is preliminary data.</text>
</comment>
<gene>
    <name evidence="5" type="primary">ssuB_1</name>
    <name evidence="5" type="ORF">Apa02nite_061240</name>
</gene>
<evidence type="ECO:0000313" key="5">
    <source>
        <dbReference type="EMBL" id="GIE70016.1"/>
    </source>
</evidence>
<dbReference type="CDD" id="cd03293">
    <property type="entry name" value="ABC_NrtD_SsuB_transporters"/>
    <property type="match status" value="1"/>
</dbReference>
<sequence>MAEIPLIRATALTKSFTSRGRTTRAIADITFAQAEGEFLGVVGPSGCGKTTLLRCLAGLDHPDTGTIEFDGHPITGIPPALSVVFQEYNRSLFPWLTTLENVRFPLRRPSSLGRRARAATREQAREALSRVGLADFADHHPWQLSGGMQQRVALARAIVSRPRLLLMDEPFASVDAQTRATLEQLTITLTVELGLTVLLITHDIDEAIFMSDRVLVLAARPTHILRELPIDLPRPRDDVETRALPLFQNHRRDIHHLLSPTPDS</sequence>
<dbReference type="Proteomes" id="UP000624709">
    <property type="component" value="Unassembled WGS sequence"/>
</dbReference>
<dbReference type="EMBL" id="BOMS01000094">
    <property type="protein sequence ID" value="GIE70016.1"/>
    <property type="molecule type" value="Genomic_DNA"/>
</dbReference>
<evidence type="ECO:0000256" key="2">
    <source>
        <dbReference type="ARBA" id="ARBA00022741"/>
    </source>
</evidence>
<keyword evidence="2" id="KW-0547">Nucleotide-binding</keyword>
<dbReference type="InterPro" id="IPR003439">
    <property type="entry name" value="ABC_transporter-like_ATP-bd"/>
</dbReference>
<dbReference type="RefSeq" id="WP_203828111.1">
    <property type="nucleotide sequence ID" value="NZ_BAAATY010000025.1"/>
</dbReference>